<protein>
    <submittedName>
        <fullName evidence="2">Uncharacterized protein</fullName>
    </submittedName>
</protein>
<dbReference type="AlphaFoldDB" id="A0AAV2RU32"/>
<keyword evidence="3" id="KW-1185">Reference proteome</keyword>
<name>A0AAV2RU32_MEGNR</name>
<organism evidence="2 3">
    <name type="scientific">Meganyctiphanes norvegica</name>
    <name type="common">Northern krill</name>
    <name type="synonym">Thysanopoda norvegica</name>
    <dbReference type="NCBI Taxonomy" id="48144"/>
    <lineage>
        <taxon>Eukaryota</taxon>
        <taxon>Metazoa</taxon>
        <taxon>Ecdysozoa</taxon>
        <taxon>Arthropoda</taxon>
        <taxon>Crustacea</taxon>
        <taxon>Multicrustacea</taxon>
        <taxon>Malacostraca</taxon>
        <taxon>Eumalacostraca</taxon>
        <taxon>Eucarida</taxon>
        <taxon>Euphausiacea</taxon>
        <taxon>Euphausiidae</taxon>
        <taxon>Meganyctiphanes</taxon>
    </lineage>
</organism>
<gene>
    <name evidence="2" type="ORF">MNOR_LOCUS27649</name>
</gene>
<evidence type="ECO:0000256" key="1">
    <source>
        <dbReference type="SAM" id="MobiDB-lite"/>
    </source>
</evidence>
<proteinExistence type="predicted"/>
<evidence type="ECO:0000313" key="2">
    <source>
        <dbReference type="EMBL" id="CAL4135413.1"/>
    </source>
</evidence>
<feature type="non-terminal residue" evidence="2">
    <location>
        <position position="1"/>
    </location>
</feature>
<reference evidence="2 3" key="1">
    <citation type="submission" date="2024-05" db="EMBL/GenBank/DDBJ databases">
        <authorList>
            <person name="Wallberg A."/>
        </authorList>
    </citation>
    <scope>NUCLEOTIDE SEQUENCE [LARGE SCALE GENOMIC DNA]</scope>
</reference>
<feature type="region of interest" description="Disordered" evidence="1">
    <location>
        <begin position="70"/>
        <end position="90"/>
    </location>
</feature>
<evidence type="ECO:0000313" key="3">
    <source>
        <dbReference type="Proteomes" id="UP001497623"/>
    </source>
</evidence>
<accession>A0AAV2RU32</accession>
<comment type="caution">
    <text evidence="2">The sequence shown here is derived from an EMBL/GenBank/DDBJ whole genome shotgun (WGS) entry which is preliminary data.</text>
</comment>
<dbReference type="EMBL" id="CAXKWB010029417">
    <property type="protein sequence ID" value="CAL4135413.1"/>
    <property type="molecule type" value="Genomic_DNA"/>
</dbReference>
<sequence>SYFDITGYTYISKLALLITLVKERYLNGRFKMPRVFQKLQRGNHRTFNVAKMWSLILPSMSGASGGKNWFRSGSQMPHMPPGTGLHKQSGRDACVLGTAGSGK</sequence>
<dbReference type="Proteomes" id="UP001497623">
    <property type="component" value="Unassembled WGS sequence"/>
</dbReference>